<protein>
    <recommendedName>
        <fullName evidence="2">C2H2-type domain-containing protein</fullName>
    </recommendedName>
</protein>
<gene>
    <name evidence="3" type="ORF">C8Q71DRAFT_117581</name>
</gene>
<organism evidence="3 4">
    <name type="scientific">Rhodofomes roseus</name>
    <dbReference type="NCBI Taxonomy" id="34475"/>
    <lineage>
        <taxon>Eukaryota</taxon>
        <taxon>Fungi</taxon>
        <taxon>Dikarya</taxon>
        <taxon>Basidiomycota</taxon>
        <taxon>Agaricomycotina</taxon>
        <taxon>Agaricomycetes</taxon>
        <taxon>Polyporales</taxon>
        <taxon>Rhodofomes</taxon>
    </lineage>
</organism>
<proteinExistence type="predicted"/>
<keyword evidence="1" id="KW-0862">Zinc</keyword>
<reference evidence="3 4" key="1">
    <citation type="journal article" date="2021" name="Environ. Microbiol.">
        <title>Gene family expansions and transcriptome signatures uncover fungal adaptations to wood decay.</title>
        <authorList>
            <person name="Hage H."/>
            <person name="Miyauchi S."/>
            <person name="Viragh M."/>
            <person name="Drula E."/>
            <person name="Min B."/>
            <person name="Chaduli D."/>
            <person name="Navarro D."/>
            <person name="Favel A."/>
            <person name="Norest M."/>
            <person name="Lesage-Meessen L."/>
            <person name="Balint B."/>
            <person name="Merenyi Z."/>
            <person name="de Eugenio L."/>
            <person name="Morin E."/>
            <person name="Martinez A.T."/>
            <person name="Baldrian P."/>
            <person name="Stursova M."/>
            <person name="Martinez M.J."/>
            <person name="Novotny C."/>
            <person name="Magnuson J.K."/>
            <person name="Spatafora J.W."/>
            <person name="Maurice S."/>
            <person name="Pangilinan J."/>
            <person name="Andreopoulos W."/>
            <person name="LaButti K."/>
            <person name="Hundley H."/>
            <person name="Na H."/>
            <person name="Kuo A."/>
            <person name="Barry K."/>
            <person name="Lipzen A."/>
            <person name="Henrissat B."/>
            <person name="Riley R."/>
            <person name="Ahrendt S."/>
            <person name="Nagy L.G."/>
            <person name="Grigoriev I.V."/>
            <person name="Martin F."/>
            <person name="Rosso M.N."/>
        </authorList>
    </citation>
    <scope>NUCLEOTIDE SEQUENCE [LARGE SCALE GENOMIC DNA]</scope>
    <source>
        <strain evidence="3 4">CIRM-BRFM 1785</strain>
    </source>
</reference>
<dbReference type="PROSITE" id="PS50157">
    <property type="entry name" value="ZINC_FINGER_C2H2_2"/>
    <property type="match status" value="1"/>
</dbReference>
<evidence type="ECO:0000259" key="2">
    <source>
        <dbReference type="PROSITE" id="PS50157"/>
    </source>
</evidence>
<accession>A0ABQ8KDE8</accession>
<dbReference type="GeneID" id="71997097"/>
<evidence type="ECO:0000313" key="3">
    <source>
        <dbReference type="EMBL" id="KAH9835387.1"/>
    </source>
</evidence>
<dbReference type="EMBL" id="JADCUA010000013">
    <property type="protein sequence ID" value="KAH9835387.1"/>
    <property type="molecule type" value="Genomic_DNA"/>
</dbReference>
<name>A0ABQ8KDE8_9APHY</name>
<keyword evidence="4" id="KW-1185">Reference proteome</keyword>
<dbReference type="RefSeq" id="XP_047777820.1">
    <property type="nucleotide sequence ID" value="XM_047916365.1"/>
</dbReference>
<keyword evidence="1" id="KW-0479">Metal-binding</keyword>
<keyword evidence="1" id="KW-0863">Zinc-finger</keyword>
<feature type="domain" description="C2H2-type" evidence="2">
    <location>
        <begin position="241"/>
        <end position="266"/>
    </location>
</feature>
<dbReference type="Proteomes" id="UP000814176">
    <property type="component" value="Unassembled WGS sequence"/>
</dbReference>
<dbReference type="Gene3D" id="3.30.160.60">
    <property type="entry name" value="Classic Zinc Finger"/>
    <property type="match status" value="1"/>
</dbReference>
<comment type="caution">
    <text evidence="3">The sequence shown here is derived from an EMBL/GenBank/DDBJ whole genome shotgun (WGS) entry which is preliminary data.</text>
</comment>
<sequence length="266" mass="29175">MYNFTTPSQLYIPLDHTRQATRNAAASRPHNPPVVQWPSMPPGLSTAVTQDFIAPFGHMPAGPAAATSMSASNGGNVNYQGLGGVWMSPTAQYNGDPQALAPWSPAVQAPPYDPVQERATGLYTTFMYPWVTFSTQAPHVLPADGYAVDPALEAAVAAALCFYGGPCFHLSQDDVDKKMRGLRHHLKQCHAHQFNVGRRAGGTRIICQWAADGQPPCKVDVQDMYYLAKHIWTKHLKGMQVKCDVCGDVLSQKFALNRHKNRHHSK</sequence>
<dbReference type="InterPro" id="IPR013087">
    <property type="entry name" value="Znf_C2H2_type"/>
</dbReference>
<evidence type="ECO:0000313" key="4">
    <source>
        <dbReference type="Proteomes" id="UP000814176"/>
    </source>
</evidence>
<dbReference type="PROSITE" id="PS00028">
    <property type="entry name" value="ZINC_FINGER_C2H2_1"/>
    <property type="match status" value="1"/>
</dbReference>
<evidence type="ECO:0000256" key="1">
    <source>
        <dbReference type="PROSITE-ProRule" id="PRU00042"/>
    </source>
</evidence>